<organism evidence="5 6">
    <name type="scientific">Shewanella denitrificans (strain OS217 / ATCC BAA-1090 / DSM 15013)</name>
    <dbReference type="NCBI Taxonomy" id="318161"/>
    <lineage>
        <taxon>Bacteria</taxon>
        <taxon>Pseudomonadati</taxon>
        <taxon>Pseudomonadota</taxon>
        <taxon>Gammaproteobacteria</taxon>
        <taxon>Alteromonadales</taxon>
        <taxon>Shewanellaceae</taxon>
        <taxon>Shewanella</taxon>
    </lineage>
</organism>
<evidence type="ECO:0000256" key="2">
    <source>
        <dbReference type="ARBA" id="ARBA00022737"/>
    </source>
</evidence>
<reference evidence="5 6" key="1">
    <citation type="submission" date="2006-03" db="EMBL/GenBank/DDBJ databases">
        <title>Complete sequence of Shewanella denitrificans OS217.</title>
        <authorList>
            <consortium name="US DOE Joint Genome Institute"/>
            <person name="Copeland A."/>
            <person name="Lucas S."/>
            <person name="Lapidus A."/>
            <person name="Barry K."/>
            <person name="Detter J.C."/>
            <person name="Glavina del Rio T."/>
            <person name="Hammon N."/>
            <person name="Israni S."/>
            <person name="Dalin E."/>
            <person name="Tice H."/>
            <person name="Pitluck S."/>
            <person name="Brettin T."/>
            <person name="Bruce D."/>
            <person name="Han C."/>
            <person name="Tapia R."/>
            <person name="Gilna P."/>
            <person name="Kiss H."/>
            <person name="Schmutz J."/>
            <person name="Larimer F."/>
            <person name="Land M."/>
            <person name="Hauser L."/>
            <person name="Kyrpides N."/>
            <person name="Lykidis A."/>
            <person name="Richardson P."/>
        </authorList>
    </citation>
    <scope>NUCLEOTIDE SEQUENCE [LARGE SCALE GENOMIC DNA]</scope>
    <source>
        <strain evidence="6">OS217 / ATCC BAA-1090 / DSM 15013</strain>
    </source>
</reference>
<dbReference type="KEGG" id="sdn:Sden_2218"/>
<dbReference type="PANTHER" id="PTHR22990:SF15">
    <property type="entry name" value="F-BOX ONLY PROTEIN 10"/>
    <property type="match status" value="1"/>
</dbReference>
<evidence type="ECO:0000313" key="5">
    <source>
        <dbReference type="EMBL" id="ABE55498.1"/>
    </source>
</evidence>
<dbReference type="InterPro" id="IPR006626">
    <property type="entry name" value="PbH1"/>
</dbReference>
<dbReference type="InterPro" id="IPR011050">
    <property type="entry name" value="Pectin_lyase_fold/virulence"/>
</dbReference>
<dbReference type="SMART" id="SM00722">
    <property type="entry name" value="CASH"/>
    <property type="match status" value="2"/>
</dbReference>
<accession>Q12M28</accession>
<dbReference type="NCBIfam" id="TIGR03804">
    <property type="entry name" value="para_beta_helix"/>
    <property type="match status" value="2"/>
</dbReference>
<keyword evidence="3" id="KW-0833">Ubl conjugation pathway</keyword>
<dbReference type="InterPro" id="IPR026464">
    <property type="entry name" value="NosD_copper_fam"/>
</dbReference>
<dbReference type="InterPro" id="IPR006633">
    <property type="entry name" value="Carb-bd_sugar_hydrolysis-dom"/>
</dbReference>
<dbReference type="SMART" id="SM00710">
    <property type="entry name" value="PbH1"/>
    <property type="match status" value="9"/>
</dbReference>
<feature type="domain" description="Carbohydrate-binding/sugar hydrolysis" evidence="4">
    <location>
        <begin position="56"/>
        <end position="204"/>
    </location>
</feature>
<gene>
    <name evidence="5" type="ordered locus">Sden_2218</name>
</gene>
<dbReference type="SUPFAM" id="SSF51126">
    <property type="entry name" value="Pectin lyase-like"/>
    <property type="match status" value="1"/>
</dbReference>
<evidence type="ECO:0000256" key="3">
    <source>
        <dbReference type="ARBA" id="ARBA00022786"/>
    </source>
</evidence>
<dbReference type="AlphaFoldDB" id="Q12M28"/>
<dbReference type="eggNOG" id="COG3420">
    <property type="taxonomic scope" value="Bacteria"/>
</dbReference>
<dbReference type="NCBIfam" id="TIGR04247">
    <property type="entry name" value="NosD_copper_fam"/>
    <property type="match status" value="1"/>
</dbReference>
<keyword evidence="2" id="KW-0677">Repeat</keyword>
<dbReference type="HOGENOM" id="CLU_041882_0_1_6"/>
<dbReference type="RefSeq" id="WP_011496651.1">
    <property type="nucleotide sequence ID" value="NC_007954.1"/>
</dbReference>
<dbReference type="InterPro" id="IPR012334">
    <property type="entry name" value="Pectin_lyas_fold"/>
</dbReference>
<dbReference type="InterPro" id="IPR007742">
    <property type="entry name" value="NosD_dom"/>
</dbReference>
<dbReference type="EMBL" id="CP000302">
    <property type="protein sequence ID" value="ABE55498.1"/>
    <property type="molecule type" value="Genomic_DNA"/>
</dbReference>
<dbReference type="STRING" id="318161.Sden_2218"/>
<keyword evidence="6" id="KW-1185">Reference proteome</keyword>
<comment type="pathway">
    <text evidence="1">Protein modification; protein ubiquitination.</text>
</comment>
<feature type="domain" description="Carbohydrate-binding/sugar hydrolysis" evidence="4">
    <location>
        <begin position="210"/>
        <end position="393"/>
    </location>
</feature>
<sequence length="483" mass="52825">MMPSSFFGFSLSRRASVLLANALLLPLLLALLSPLAFAAIIDVTPADNLQTTLNNAQDGDELILAKGIYQGNFVVPRSVTLKGNGEAVIDANGKGHALLLTNSHITVDGLNIQNWGQDLTAQDSGIYSDKQASHIVLSNNHLQGSGFGIWLQKGQHIKVLGNTVIGNEALRSSDRGNGIQLSIVQNVLVKGNDVSGTRDGIYIISSQHNVIENNIMHNLRYGVHYMYSHSNKVMNNSAYDTRAGYALMSSRLLTVTGNRSDNSEDYGFLLNFITSSTISHNRITNVWTKPENKVLGRDGKGLFVYNSAYNTLSHNLVKTAEIGIHLTAGSENTKVFANSFINNPLQVKYVANREEEWSLDGVGNYWSNYLGWDLNNDARGDTPFEPNDGIDKLVWQYPEAKILLDSPAILMLRWVQDQFPVLKPAGVKDSFPLMQPIVLSQAEFASAQEKLVHSEELAPSQLAVPLNAQEPHLVSVTVSGGTL</sequence>
<evidence type="ECO:0000256" key="1">
    <source>
        <dbReference type="ARBA" id="ARBA00004906"/>
    </source>
</evidence>
<dbReference type="InterPro" id="IPR022441">
    <property type="entry name" value="Para_beta_helix_rpt-2"/>
</dbReference>
<dbReference type="Pfam" id="PF05048">
    <property type="entry name" value="NosD"/>
    <property type="match status" value="1"/>
</dbReference>
<dbReference type="PANTHER" id="PTHR22990">
    <property type="entry name" value="F-BOX ONLY PROTEIN"/>
    <property type="match status" value="1"/>
</dbReference>
<name>Q12M28_SHEDO</name>
<dbReference type="Proteomes" id="UP000001982">
    <property type="component" value="Chromosome"/>
</dbReference>
<dbReference type="Gene3D" id="2.160.20.10">
    <property type="entry name" value="Single-stranded right-handed beta-helix, Pectin lyase-like"/>
    <property type="match status" value="2"/>
</dbReference>
<protein>
    <submittedName>
        <fullName evidence="5">Periplasmic copper-binding</fullName>
    </submittedName>
</protein>
<evidence type="ECO:0000313" key="6">
    <source>
        <dbReference type="Proteomes" id="UP000001982"/>
    </source>
</evidence>
<proteinExistence type="predicted"/>
<dbReference type="InterPro" id="IPR051550">
    <property type="entry name" value="SCF-Subunits/Alg-Epimerases"/>
</dbReference>
<evidence type="ECO:0000259" key="4">
    <source>
        <dbReference type="SMART" id="SM00722"/>
    </source>
</evidence>